<proteinExistence type="predicted"/>
<dbReference type="EMBL" id="KV426288">
    <property type="protein sequence ID" value="KZV83112.1"/>
    <property type="molecule type" value="Genomic_DNA"/>
</dbReference>
<organism evidence="1 2">
    <name type="scientific">Exidia glandulosa HHB12029</name>
    <dbReference type="NCBI Taxonomy" id="1314781"/>
    <lineage>
        <taxon>Eukaryota</taxon>
        <taxon>Fungi</taxon>
        <taxon>Dikarya</taxon>
        <taxon>Basidiomycota</taxon>
        <taxon>Agaricomycotina</taxon>
        <taxon>Agaricomycetes</taxon>
        <taxon>Auriculariales</taxon>
        <taxon>Exidiaceae</taxon>
        <taxon>Exidia</taxon>
    </lineage>
</organism>
<name>A0A165CTX3_EXIGL</name>
<evidence type="ECO:0000313" key="2">
    <source>
        <dbReference type="Proteomes" id="UP000077266"/>
    </source>
</evidence>
<accession>A0A165CTX3</accession>
<dbReference type="InParanoid" id="A0A165CTX3"/>
<sequence>MISARCEPLLIQDCVHTLQANLGIDVQTASRLYQEGIGTDRYACFLPGIMPLNFPSTSESLVSEISTTSLAAPGTCVLAGQYRLSEHVLDFASWRVLSHAEISLKTVLSLPVLRLPSIRTPEMPLSLLLAIFWTSVMQGSGVTRSVRYYQAFNSSLTNPILENSRDSRLVLDAVRCAASAQRSRTPAQSSNITAAARRIKSFQCVSLPRDRRLRSLCPIRGRVHSFHVISINATLFGAGANRARQIVTRYD</sequence>
<dbReference type="Proteomes" id="UP000077266">
    <property type="component" value="Unassembled WGS sequence"/>
</dbReference>
<keyword evidence="2" id="KW-1185">Reference proteome</keyword>
<reference evidence="1 2" key="1">
    <citation type="journal article" date="2016" name="Mol. Biol. Evol.">
        <title>Comparative Genomics of Early-Diverging Mushroom-Forming Fungi Provides Insights into the Origins of Lignocellulose Decay Capabilities.</title>
        <authorList>
            <person name="Nagy L.G."/>
            <person name="Riley R."/>
            <person name="Tritt A."/>
            <person name="Adam C."/>
            <person name="Daum C."/>
            <person name="Floudas D."/>
            <person name="Sun H."/>
            <person name="Yadav J.S."/>
            <person name="Pangilinan J."/>
            <person name="Larsson K.H."/>
            <person name="Matsuura K."/>
            <person name="Barry K."/>
            <person name="Labutti K."/>
            <person name="Kuo R."/>
            <person name="Ohm R.A."/>
            <person name="Bhattacharya S.S."/>
            <person name="Shirouzu T."/>
            <person name="Yoshinaga Y."/>
            <person name="Martin F.M."/>
            <person name="Grigoriev I.V."/>
            <person name="Hibbett D.S."/>
        </authorList>
    </citation>
    <scope>NUCLEOTIDE SEQUENCE [LARGE SCALE GENOMIC DNA]</scope>
    <source>
        <strain evidence="1 2">HHB12029</strain>
    </source>
</reference>
<protein>
    <submittedName>
        <fullName evidence="1">Uncharacterized protein</fullName>
    </submittedName>
</protein>
<dbReference type="AlphaFoldDB" id="A0A165CTX3"/>
<gene>
    <name evidence="1" type="ORF">EXIGLDRAFT_777896</name>
</gene>
<evidence type="ECO:0000313" key="1">
    <source>
        <dbReference type="EMBL" id="KZV83112.1"/>
    </source>
</evidence>